<dbReference type="Pfam" id="PF06747">
    <property type="entry name" value="CHCH"/>
    <property type="match status" value="1"/>
</dbReference>
<feature type="domain" description="CHCH" evidence="8">
    <location>
        <begin position="68"/>
        <end position="102"/>
    </location>
</feature>
<keyword evidence="5" id="KW-1015">Disulfide bond</keyword>
<keyword evidence="2" id="KW-0999">Mitochondrion inner membrane</keyword>
<keyword evidence="4" id="KW-0472">Membrane</keyword>
<protein>
    <submittedName>
        <fullName evidence="9">MICOS complex subunit mic25a</fullName>
    </submittedName>
</protein>
<dbReference type="InterPro" id="IPR052632">
    <property type="entry name" value="MICOS_subunit_Mic19"/>
</dbReference>
<dbReference type="PANTHER" id="PTHR21588:SF17">
    <property type="entry name" value="MICOS COMPLEX SUBUNIT MIC25 ISOFORM X1-RELATED"/>
    <property type="match status" value="1"/>
</dbReference>
<dbReference type="Pfam" id="PF05300">
    <property type="entry name" value="MIC19_MIC25"/>
    <property type="match status" value="1"/>
</dbReference>
<dbReference type="GO" id="GO:0061617">
    <property type="term" value="C:MICOS complex"/>
    <property type="evidence" value="ECO:0007669"/>
    <property type="project" value="InterPro"/>
</dbReference>
<evidence type="ECO:0000313" key="10">
    <source>
        <dbReference type="Proteomes" id="UP000324091"/>
    </source>
</evidence>
<dbReference type="InterPro" id="IPR010625">
    <property type="entry name" value="CHCH"/>
</dbReference>
<evidence type="ECO:0000256" key="5">
    <source>
        <dbReference type="ARBA" id="ARBA00023157"/>
    </source>
</evidence>
<evidence type="ECO:0000256" key="3">
    <source>
        <dbReference type="ARBA" id="ARBA00023128"/>
    </source>
</evidence>
<evidence type="ECO:0000256" key="6">
    <source>
        <dbReference type="ARBA" id="ARBA00023288"/>
    </source>
</evidence>
<name>A0A5C6N3H1_9TELE</name>
<reference evidence="9 10" key="1">
    <citation type="submission" date="2019-04" db="EMBL/GenBank/DDBJ databases">
        <title>Chromosome genome assembly for Takifugu flavidus.</title>
        <authorList>
            <person name="Xiao S."/>
        </authorList>
    </citation>
    <scope>NUCLEOTIDE SEQUENCE [LARGE SCALE GENOMIC DNA]</scope>
    <source>
        <strain evidence="9">HTHZ2018</strain>
        <tissue evidence="9">Muscle</tissue>
    </source>
</reference>
<keyword evidence="1" id="KW-0519">Myristate</keyword>
<organism evidence="9 10">
    <name type="scientific">Takifugu flavidus</name>
    <name type="common">sansaifugu</name>
    <dbReference type="NCBI Taxonomy" id="433684"/>
    <lineage>
        <taxon>Eukaryota</taxon>
        <taxon>Metazoa</taxon>
        <taxon>Chordata</taxon>
        <taxon>Craniata</taxon>
        <taxon>Vertebrata</taxon>
        <taxon>Euteleostomi</taxon>
        <taxon>Actinopterygii</taxon>
        <taxon>Neopterygii</taxon>
        <taxon>Teleostei</taxon>
        <taxon>Neoteleostei</taxon>
        <taxon>Acanthomorphata</taxon>
        <taxon>Eupercaria</taxon>
        <taxon>Tetraodontiformes</taxon>
        <taxon>Tetradontoidea</taxon>
        <taxon>Tetraodontidae</taxon>
        <taxon>Takifugu</taxon>
    </lineage>
</organism>
<dbReference type="GO" id="GO:0007007">
    <property type="term" value="P:inner mitochondrial membrane organization"/>
    <property type="evidence" value="ECO:0007669"/>
    <property type="project" value="TreeGrafter"/>
</dbReference>
<evidence type="ECO:0000313" key="9">
    <source>
        <dbReference type="EMBL" id="TWW61675.1"/>
    </source>
</evidence>
<accession>A0A5C6N3H1</accession>
<comment type="caution">
    <text evidence="9">The sequence shown here is derived from an EMBL/GenBank/DDBJ whole genome shotgun (WGS) entry which is preliminary data.</text>
</comment>
<evidence type="ECO:0000256" key="2">
    <source>
        <dbReference type="ARBA" id="ARBA00022792"/>
    </source>
</evidence>
<dbReference type="AlphaFoldDB" id="A0A5C6N3H1"/>
<keyword evidence="3" id="KW-0496">Mitochondrion</keyword>
<comment type="subcellular location">
    <subcellularLocation>
        <location evidence="7">Mitochondrion inner membrane</location>
        <topology evidence="7">Lipid-anchor</topology>
    </subcellularLocation>
</comment>
<dbReference type="Proteomes" id="UP000324091">
    <property type="component" value="Chromosome 4"/>
</dbReference>
<dbReference type="InterPro" id="IPR007964">
    <property type="entry name" value="MIC19/MIC25"/>
</dbReference>
<keyword evidence="6" id="KW-0449">Lipoprotein</keyword>
<gene>
    <name evidence="9" type="ORF">D4764_04G0003220</name>
</gene>
<dbReference type="PANTHER" id="PTHR21588">
    <property type="entry name" value="COILED-COIL-HELIX-COILED-COIL-HELIX DOMAIN CONTAINING 6"/>
    <property type="match status" value="1"/>
</dbReference>
<evidence type="ECO:0000256" key="4">
    <source>
        <dbReference type="ARBA" id="ARBA00023136"/>
    </source>
</evidence>
<evidence type="ECO:0000256" key="1">
    <source>
        <dbReference type="ARBA" id="ARBA00022707"/>
    </source>
</evidence>
<evidence type="ECO:0000259" key="8">
    <source>
        <dbReference type="Pfam" id="PF06747"/>
    </source>
</evidence>
<evidence type="ECO:0000256" key="7">
    <source>
        <dbReference type="ARBA" id="ARBA00034476"/>
    </source>
</evidence>
<proteinExistence type="predicted"/>
<dbReference type="PROSITE" id="PS51808">
    <property type="entry name" value="CHCH"/>
    <property type="match status" value="1"/>
</dbReference>
<keyword evidence="10" id="KW-1185">Reference proteome</keyword>
<dbReference type="EMBL" id="RHFK02000017">
    <property type="protein sequence ID" value="TWW61675.1"/>
    <property type="molecule type" value="Genomic_DNA"/>
</dbReference>
<sequence length="116" mass="13237">MPTDLDAWARQLESKEKELASISGFYKEQLEILEKKNFDNFKQTVDQYNQAATQAETRIRTCNTASVCTELQSKVLQCYRENPQQTLHCSSLAKQYMACVQRAKVSSEQTRPLPGA</sequence>